<dbReference type="OrthoDB" id="9795769at2"/>
<comment type="function">
    <text evidence="11">Catalyzes the hydrolysis of the adenine ring of phosphoribosyl-AMP.</text>
</comment>
<feature type="binding site" evidence="11">
    <location>
        <position position="74"/>
    </location>
    <ligand>
        <name>Mg(2+)</name>
        <dbReference type="ChEBI" id="CHEBI:18420"/>
    </ligand>
</feature>
<gene>
    <name evidence="11 13" type="primary">hisI</name>
    <name evidence="14" type="ORF">DWZ83_00900</name>
    <name evidence="13" type="ORF">KHZ85_01985</name>
</gene>
<dbReference type="GO" id="GO:0004635">
    <property type="term" value="F:phosphoribosyl-AMP cyclohydrolase activity"/>
    <property type="evidence" value="ECO:0007669"/>
    <property type="project" value="UniProtKB-UniRule"/>
</dbReference>
<dbReference type="HAMAP" id="MF_01021">
    <property type="entry name" value="HisI"/>
    <property type="match status" value="1"/>
</dbReference>
<comment type="similarity">
    <text evidence="5">In the C-terminal section; belongs to the PRA-PH family.</text>
</comment>
<evidence type="ECO:0000256" key="10">
    <source>
        <dbReference type="ARBA" id="ARBA00023102"/>
    </source>
</evidence>
<evidence type="ECO:0000313" key="14">
    <source>
        <dbReference type="EMBL" id="RHM15243.1"/>
    </source>
</evidence>
<comment type="pathway">
    <text evidence="3 11">Amino-acid biosynthesis; L-histidine biosynthesis; L-histidine from 5-phospho-alpha-D-ribose 1-diphosphate: step 3/9.</text>
</comment>
<dbReference type="FunFam" id="3.10.20.810:FF:000001">
    <property type="entry name" value="Histidine biosynthesis bifunctional protein HisIE"/>
    <property type="match status" value="1"/>
</dbReference>
<dbReference type="AlphaFoldDB" id="A0A415PR73"/>
<evidence type="ECO:0000313" key="15">
    <source>
        <dbReference type="Proteomes" id="UP000284868"/>
    </source>
</evidence>
<protein>
    <recommendedName>
        <fullName evidence="11">Phosphoribosyl-AMP cyclohydrolase</fullName>
        <shortName evidence="11">PRA-CH</shortName>
        <ecNumber evidence="11">3.5.4.19</ecNumber>
    </recommendedName>
</protein>
<dbReference type="Pfam" id="PF01502">
    <property type="entry name" value="PRA-CH"/>
    <property type="match status" value="1"/>
</dbReference>
<dbReference type="InterPro" id="IPR026660">
    <property type="entry name" value="PRA-CH"/>
</dbReference>
<dbReference type="GO" id="GO:0004636">
    <property type="term" value="F:phosphoribosyl-ATP diphosphatase activity"/>
    <property type="evidence" value="ECO:0007669"/>
    <property type="project" value="UniProtKB-EC"/>
</dbReference>
<feature type="binding site" evidence="11">
    <location>
        <position position="98"/>
    </location>
    <ligand>
        <name>Zn(2+)</name>
        <dbReference type="ChEBI" id="CHEBI:29105"/>
        <note>ligand shared between dimeric partners</note>
    </ligand>
</feature>
<name>A0A415PR73_9FIRM</name>
<accession>A0A415PR73</accession>
<dbReference type="Gene3D" id="3.10.20.810">
    <property type="entry name" value="Phosphoribosyl-AMP cyclohydrolase"/>
    <property type="match status" value="1"/>
</dbReference>
<dbReference type="NCBIfam" id="NF000768">
    <property type="entry name" value="PRK00051.1"/>
    <property type="match status" value="1"/>
</dbReference>
<dbReference type="InterPro" id="IPR038019">
    <property type="entry name" value="PRib_AMP_CycHydrolase_sf"/>
</dbReference>
<dbReference type="EMBL" id="JAGZMZ010000003">
    <property type="protein sequence ID" value="MBS4883515.1"/>
    <property type="molecule type" value="Genomic_DNA"/>
</dbReference>
<evidence type="ECO:0000256" key="6">
    <source>
        <dbReference type="ARBA" id="ARBA00008299"/>
    </source>
</evidence>
<comment type="catalytic activity">
    <reaction evidence="2">
        <text>1-(5-phospho-beta-D-ribosyl)-ATP + H2O = 1-(5-phospho-beta-D-ribosyl)-5'-AMP + diphosphate + H(+)</text>
        <dbReference type="Rhea" id="RHEA:22828"/>
        <dbReference type="ChEBI" id="CHEBI:15377"/>
        <dbReference type="ChEBI" id="CHEBI:15378"/>
        <dbReference type="ChEBI" id="CHEBI:33019"/>
        <dbReference type="ChEBI" id="CHEBI:59457"/>
        <dbReference type="ChEBI" id="CHEBI:73183"/>
        <dbReference type="EC" id="3.6.1.31"/>
    </reaction>
</comment>
<feature type="binding site" evidence="11">
    <location>
        <position position="76"/>
    </location>
    <ligand>
        <name>Mg(2+)</name>
        <dbReference type="ChEBI" id="CHEBI:18420"/>
    </ligand>
</feature>
<evidence type="ECO:0000256" key="1">
    <source>
        <dbReference type="ARBA" id="ARBA00000024"/>
    </source>
</evidence>
<evidence type="ECO:0000256" key="8">
    <source>
        <dbReference type="ARBA" id="ARBA00022605"/>
    </source>
</evidence>
<comment type="cofactor">
    <cofactor evidence="11">
        <name>Zn(2+)</name>
        <dbReference type="ChEBI" id="CHEBI:29105"/>
    </cofactor>
    <text evidence="11">Binds 1 zinc ion per subunit.</text>
</comment>
<evidence type="ECO:0000256" key="7">
    <source>
        <dbReference type="ARBA" id="ARBA00022490"/>
    </source>
</evidence>
<feature type="binding site" evidence="11">
    <location>
        <position position="75"/>
    </location>
    <ligand>
        <name>Zn(2+)</name>
        <dbReference type="ChEBI" id="CHEBI:29105"/>
        <note>ligand shared between dimeric partners</note>
    </ligand>
</feature>
<sequence>MMEIDFEKGDGLVPVIVQDVHTKQVLMLAYMSKESLAITLESGYATYYSRSRKQLWKKGETSGHVQKVKEMYIDCDQDTLLLLVEQKGAACHSGNYSCFYRRFKEDNYE</sequence>
<dbReference type="Proteomes" id="UP000284868">
    <property type="component" value="Unassembled WGS sequence"/>
</dbReference>
<organism evidence="14 15">
    <name type="scientific">Amedibacillus dolichus</name>
    <dbReference type="NCBI Taxonomy" id="31971"/>
    <lineage>
        <taxon>Bacteria</taxon>
        <taxon>Bacillati</taxon>
        <taxon>Bacillota</taxon>
        <taxon>Erysipelotrichia</taxon>
        <taxon>Erysipelotrichales</taxon>
        <taxon>Erysipelotrichaceae</taxon>
        <taxon>Amedibacillus</taxon>
    </lineage>
</organism>
<evidence type="ECO:0000259" key="12">
    <source>
        <dbReference type="Pfam" id="PF01502"/>
    </source>
</evidence>
<comment type="subunit">
    <text evidence="11">Homodimer.</text>
</comment>
<keyword evidence="11" id="KW-0862">Zinc</keyword>
<dbReference type="EC" id="3.5.4.19" evidence="11"/>
<dbReference type="InterPro" id="IPR002496">
    <property type="entry name" value="PRib_AMP_CycHydrolase_dom"/>
</dbReference>
<feature type="binding site" evidence="11">
    <location>
        <position position="78"/>
    </location>
    <ligand>
        <name>Mg(2+)</name>
        <dbReference type="ChEBI" id="CHEBI:18420"/>
    </ligand>
</feature>
<dbReference type="GO" id="GO:0000105">
    <property type="term" value="P:L-histidine biosynthetic process"/>
    <property type="evidence" value="ECO:0007669"/>
    <property type="project" value="UniProtKB-UniRule"/>
</dbReference>
<feature type="domain" description="Phosphoribosyl-AMP cyclohydrolase" evidence="12">
    <location>
        <begin position="27"/>
        <end position="100"/>
    </location>
</feature>
<keyword evidence="11" id="KW-0479">Metal-binding</keyword>
<evidence type="ECO:0000313" key="13">
    <source>
        <dbReference type="EMBL" id="MBS4883515.1"/>
    </source>
</evidence>
<keyword evidence="8 11" id="KW-0028">Amino-acid biosynthesis</keyword>
<comment type="subcellular location">
    <subcellularLocation>
        <location evidence="11">Cytoplasm</location>
    </subcellularLocation>
</comment>
<evidence type="ECO:0000256" key="5">
    <source>
        <dbReference type="ARBA" id="ARBA00007731"/>
    </source>
</evidence>
<keyword evidence="9 11" id="KW-0378">Hydrolase</keyword>
<dbReference type="PANTHER" id="PTHR42945:SF1">
    <property type="entry name" value="HISTIDINE BIOSYNTHESIS BIFUNCTIONAL PROTEIN HIS7"/>
    <property type="match status" value="1"/>
</dbReference>
<reference evidence="14 15" key="1">
    <citation type="submission" date="2018-08" db="EMBL/GenBank/DDBJ databases">
        <title>A genome reference for cultivated species of the human gut microbiota.</title>
        <authorList>
            <person name="Zou Y."/>
            <person name="Xue W."/>
            <person name="Luo G."/>
        </authorList>
    </citation>
    <scope>NUCLEOTIDE SEQUENCE [LARGE SCALE GENOMIC DNA]</scope>
    <source>
        <strain evidence="14 15">AF35-6BH</strain>
    </source>
</reference>
<dbReference type="EMBL" id="QRPK01000002">
    <property type="protein sequence ID" value="RHM15243.1"/>
    <property type="molecule type" value="Genomic_DNA"/>
</dbReference>
<keyword evidence="15" id="KW-1185">Reference proteome</keyword>
<evidence type="ECO:0000256" key="3">
    <source>
        <dbReference type="ARBA" id="ARBA00005169"/>
    </source>
</evidence>
<dbReference type="UniPathway" id="UPA00031">
    <property type="reaction ID" value="UER00008"/>
</dbReference>
<keyword evidence="10 11" id="KW-0368">Histidine biosynthesis</keyword>
<comment type="caution">
    <text evidence="14">The sequence shown here is derived from an EMBL/GenBank/DDBJ whole genome shotgun (WGS) entry which is preliminary data.</text>
</comment>
<dbReference type="Proteomes" id="UP000753219">
    <property type="component" value="Unassembled WGS sequence"/>
</dbReference>
<reference evidence="13" key="2">
    <citation type="submission" date="2021-02" db="EMBL/GenBank/DDBJ databases">
        <title>Infant gut strain persistence is associated with maternal origin, phylogeny, and functional potential including surface adhesion and iron acquisition.</title>
        <authorList>
            <person name="Lou Y.C."/>
        </authorList>
    </citation>
    <scope>NUCLEOTIDE SEQUENCE</scope>
    <source>
        <strain evidence="13">L3_108_103G1_dasL3_108_103G1_concoct_2</strain>
    </source>
</reference>
<keyword evidence="11" id="KW-0460">Magnesium</keyword>
<evidence type="ECO:0000256" key="11">
    <source>
        <dbReference type="HAMAP-Rule" id="MF_01021"/>
    </source>
</evidence>
<comment type="cofactor">
    <cofactor evidence="11">
        <name>Mg(2+)</name>
        <dbReference type="ChEBI" id="CHEBI:18420"/>
    </cofactor>
    <text evidence="11">Binds 1 Mg(2+) ion per subunit.</text>
</comment>
<comment type="similarity">
    <text evidence="6">In the N-terminal section; belongs to the PRA-CH family.</text>
</comment>
<evidence type="ECO:0000256" key="2">
    <source>
        <dbReference type="ARBA" id="ARBA00001460"/>
    </source>
</evidence>
<dbReference type="SUPFAM" id="SSF141734">
    <property type="entry name" value="HisI-like"/>
    <property type="match status" value="1"/>
</dbReference>
<dbReference type="GO" id="GO:0000287">
    <property type="term" value="F:magnesium ion binding"/>
    <property type="evidence" value="ECO:0007669"/>
    <property type="project" value="UniProtKB-UniRule"/>
</dbReference>
<keyword evidence="7 11" id="KW-0963">Cytoplasm</keyword>
<dbReference type="PANTHER" id="PTHR42945">
    <property type="entry name" value="HISTIDINE BIOSYNTHESIS BIFUNCTIONAL PROTEIN"/>
    <property type="match status" value="1"/>
</dbReference>
<comment type="similarity">
    <text evidence="11">Belongs to the PRA-CH family.</text>
</comment>
<dbReference type="GO" id="GO:0008270">
    <property type="term" value="F:zinc ion binding"/>
    <property type="evidence" value="ECO:0007669"/>
    <property type="project" value="UniProtKB-UniRule"/>
</dbReference>
<proteinExistence type="inferred from homology"/>
<comment type="pathway">
    <text evidence="4">Amino-acid biosynthesis; L-histidine biosynthesis; L-histidine from 5-phospho-alpha-D-ribose 1-diphosphate: step 2/9.</text>
</comment>
<evidence type="ECO:0000256" key="4">
    <source>
        <dbReference type="ARBA" id="ARBA00005204"/>
    </source>
</evidence>
<feature type="binding site" evidence="11">
    <location>
        <position position="91"/>
    </location>
    <ligand>
        <name>Zn(2+)</name>
        <dbReference type="ChEBI" id="CHEBI:29105"/>
        <note>ligand shared between dimeric partners</note>
    </ligand>
</feature>
<comment type="catalytic activity">
    <reaction evidence="1 11">
        <text>1-(5-phospho-beta-D-ribosyl)-5'-AMP + H2O = 1-(5-phospho-beta-D-ribosyl)-5-[(5-phospho-beta-D-ribosylamino)methylideneamino]imidazole-4-carboxamide</text>
        <dbReference type="Rhea" id="RHEA:20049"/>
        <dbReference type="ChEBI" id="CHEBI:15377"/>
        <dbReference type="ChEBI" id="CHEBI:58435"/>
        <dbReference type="ChEBI" id="CHEBI:59457"/>
        <dbReference type="EC" id="3.5.4.19"/>
    </reaction>
</comment>
<evidence type="ECO:0000256" key="9">
    <source>
        <dbReference type="ARBA" id="ARBA00022801"/>
    </source>
</evidence>
<dbReference type="GO" id="GO:0005737">
    <property type="term" value="C:cytoplasm"/>
    <property type="evidence" value="ECO:0007669"/>
    <property type="project" value="UniProtKB-SubCell"/>
</dbReference>